<feature type="coiled-coil region" evidence="1">
    <location>
        <begin position="43"/>
        <end position="112"/>
    </location>
</feature>
<protein>
    <submittedName>
        <fullName evidence="3">Uncharacterized protein</fullName>
    </submittedName>
</protein>
<keyword evidence="2" id="KW-0732">Signal</keyword>
<keyword evidence="1" id="KW-0175">Coiled coil</keyword>
<dbReference type="RefSeq" id="WP_142899887.1">
    <property type="nucleotide sequence ID" value="NZ_ML660071.1"/>
</dbReference>
<gene>
    <name evidence="3" type="ORF">FKG95_28575</name>
</gene>
<dbReference type="EMBL" id="VHSH01000020">
    <property type="protein sequence ID" value="TQV69836.1"/>
    <property type="molecule type" value="Genomic_DNA"/>
</dbReference>
<keyword evidence="4" id="KW-1185">Reference proteome</keyword>
<evidence type="ECO:0000256" key="2">
    <source>
        <dbReference type="SAM" id="SignalP"/>
    </source>
</evidence>
<comment type="caution">
    <text evidence="3">The sequence shown here is derived from an EMBL/GenBank/DDBJ whole genome shotgun (WGS) entry which is preliminary data.</text>
</comment>
<accession>A0A545SXZ5</accession>
<feature type="signal peptide" evidence="2">
    <location>
        <begin position="1"/>
        <end position="26"/>
    </location>
</feature>
<evidence type="ECO:0000313" key="4">
    <source>
        <dbReference type="Proteomes" id="UP000315252"/>
    </source>
</evidence>
<evidence type="ECO:0000313" key="3">
    <source>
        <dbReference type="EMBL" id="TQV69836.1"/>
    </source>
</evidence>
<feature type="chain" id="PRO_5021825855" evidence="2">
    <location>
        <begin position="27"/>
        <end position="655"/>
    </location>
</feature>
<dbReference type="Proteomes" id="UP000315252">
    <property type="component" value="Unassembled WGS sequence"/>
</dbReference>
<dbReference type="AlphaFoldDB" id="A0A545SXZ5"/>
<reference evidence="3 4" key="1">
    <citation type="submission" date="2019-06" db="EMBL/GenBank/DDBJ databases">
        <title>Whole genome sequence for Rhodospirillaceae sp. R148.</title>
        <authorList>
            <person name="Wang G."/>
        </authorList>
    </citation>
    <scope>NUCLEOTIDE SEQUENCE [LARGE SCALE GENOMIC DNA]</scope>
    <source>
        <strain evidence="3 4">R148</strain>
    </source>
</reference>
<proteinExistence type="predicted"/>
<organism evidence="3 4">
    <name type="scientific">Denitrobaculum tricleocarpae</name>
    <dbReference type="NCBI Taxonomy" id="2591009"/>
    <lineage>
        <taxon>Bacteria</taxon>
        <taxon>Pseudomonadati</taxon>
        <taxon>Pseudomonadota</taxon>
        <taxon>Alphaproteobacteria</taxon>
        <taxon>Rhodospirillales</taxon>
        <taxon>Rhodospirillaceae</taxon>
        <taxon>Denitrobaculum</taxon>
    </lineage>
</organism>
<sequence>MRNFGQISCFLAVSLMIGSASGAATAAYATSADTGLAPGSVQLAATAEEKAKERAEKKRIKEEEKRIKAEKRAEKKRLKAEERAAKKKAAAEKKVEKALKDIEKNLSKLEGAVDESIPLVSFTSPVSRQVSSAIKGADRALKNLAKADPEYDLTEINERYEPLKAFFENKAAETESPAAQSIRSMVFDLKFLERDAEGGAVRTFNPSPVNEFVSEGEFKEQTVARHLTEAMNLDPEYDFTQLLERFDPYARNFVEGTGQLLEHMDGYKTQQEIAQAITNANVLGMHYDNFRLLIDGRMAEFTLNEVRIERAKADNATLMELIAAVEKNIPLLQQEAQTITYYNTQVFEAELGNIHQALEAASRHELVAYDKIDTSCQAAIAGKVVFGSDHLTFECDPSSFITEYIIGDKLYMRAGFEDIPANAYIVARDHELTLGVPNGITVKAVYKLDGEELFAFYPKHSETTQNIEAELITTYPPSTNSAYHWNLRDVFFAMMDAGKEQAVLDIELYAFNRDDRVDESLKDGPLIAKGSLKLDASTDAAQTYLLQGLVGVTPPGPLHDAFASNAARAMARSEIAYDVLHVTSKEMTVVKNILGIPLKKVIATTVAQKHADNSCTVYVQWMKQVFDGTGYAGGLSLDRKEPDHTVHCKAVEQYL</sequence>
<evidence type="ECO:0000256" key="1">
    <source>
        <dbReference type="SAM" id="Coils"/>
    </source>
</evidence>
<name>A0A545SXZ5_9PROT</name>